<protein>
    <submittedName>
        <fullName evidence="1">ComEC family competence protein</fullName>
    </submittedName>
</protein>
<evidence type="ECO:0000313" key="1">
    <source>
        <dbReference type="EMBL" id="VUX14838.1"/>
    </source>
</evidence>
<sequence length="327" mass="37243">MKRKLFDKTLNFEINLIGYKEKGECILFFLKADGNIIYSGLVDCYVNEKENVVSDLLVTEHVSRLDFVCWTHPHDDHTVGLDKIVNDFCDEKTLFWMSPFISKDVKMCSAEARQLYDSLFEILESKKKRMTIREASDAKILEKFQCYGNSVVNPYIFEIRSFAPDSNLLASLKIKDRFDMGNIYSIGLIINVGHFYIILAGDVENRTIKCIPDFSLDIANQIDYIKIPHHSSLTASGFVDRLNDLDITAPAVATTTVYRIHKLPNKEILKKYAIWGSNVEIYSTGNVENAQLDMNEHGIIKTTFDILARNEIPIKTYLAGNAVSVVM</sequence>
<dbReference type="EMBL" id="CABHNA010000067">
    <property type="protein sequence ID" value="VUX14838.1"/>
    <property type="molecule type" value="Genomic_DNA"/>
</dbReference>
<reference evidence="1 2" key="1">
    <citation type="submission" date="2019-07" db="EMBL/GenBank/DDBJ databases">
        <authorList>
            <person name="Hibberd C M."/>
            <person name="Gehrig L. J."/>
            <person name="Chang H.-W."/>
            <person name="Venkatesh S."/>
        </authorList>
    </citation>
    <scope>NUCLEOTIDE SEQUENCE [LARGE SCALE GENOMIC DNA]</scope>
    <source>
        <strain evidence="1">Ruminococcus_torques_SSTS_Bg7063</strain>
    </source>
</reference>
<dbReference type="InterPro" id="IPR052159">
    <property type="entry name" value="Competence_DNA_uptake"/>
</dbReference>
<dbReference type="InterPro" id="IPR036866">
    <property type="entry name" value="RibonucZ/Hydroxyglut_hydro"/>
</dbReference>
<dbReference type="AlphaFoldDB" id="A0A564U5R9"/>
<accession>A0A564U5R9</accession>
<organism evidence="1 2">
    <name type="scientific">[Ruminococcus] torques</name>
    <dbReference type="NCBI Taxonomy" id="33039"/>
    <lineage>
        <taxon>Bacteria</taxon>
        <taxon>Bacillati</taxon>
        <taxon>Bacillota</taxon>
        <taxon>Clostridia</taxon>
        <taxon>Lachnospirales</taxon>
        <taxon>Lachnospiraceae</taxon>
        <taxon>Mediterraneibacter</taxon>
    </lineage>
</organism>
<dbReference type="Proteomes" id="UP000363661">
    <property type="component" value="Unassembled WGS sequence"/>
</dbReference>
<gene>
    <name evidence="1" type="ORF">RTSSTS7063_02039</name>
</gene>
<dbReference type="Gene3D" id="3.60.15.10">
    <property type="entry name" value="Ribonuclease Z/Hydroxyacylglutathione hydrolase-like"/>
    <property type="match status" value="1"/>
</dbReference>
<dbReference type="RefSeq" id="WP_144367389.1">
    <property type="nucleotide sequence ID" value="NZ_CABHNA010000067.1"/>
</dbReference>
<dbReference type="PANTHER" id="PTHR30619:SF1">
    <property type="entry name" value="RECOMBINATION PROTEIN 2"/>
    <property type="match status" value="1"/>
</dbReference>
<name>A0A564U5R9_9FIRM</name>
<proteinExistence type="predicted"/>
<dbReference type="PANTHER" id="PTHR30619">
    <property type="entry name" value="DNA INTERNALIZATION/COMPETENCE PROTEIN COMEC/REC2"/>
    <property type="match status" value="1"/>
</dbReference>
<dbReference type="SUPFAM" id="SSF56281">
    <property type="entry name" value="Metallo-hydrolase/oxidoreductase"/>
    <property type="match status" value="1"/>
</dbReference>
<keyword evidence="2" id="KW-1185">Reference proteome</keyword>
<evidence type="ECO:0000313" key="2">
    <source>
        <dbReference type="Proteomes" id="UP000363661"/>
    </source>
</evidence>